<dbReference type="Gene3D" id="1.10.10.10">
    <property type="entry name" value="Winged helix-like DNA-binding domain superfamily/Winged helix DNA-binding domain"/>
    <property type="match status" value="1"/>
</dbReference>
<evidence type="ECO:0000256" key="1">
    <source>
        <dbReference type="ARBA" id="ARBA00009437"/>
    </source>
</evidence>
<evidence type="ECO:0000313" key="6">
    <source>
        <dbReference type="EMBL" id="KKN72451.1"/>
    </source>
</evidence>
<dbReference type="PANTHER" id="PTHR30118">
    <property type="entry name" value="HTH-TYPE TRANSCRIPTIONAL REGULATOR LEUO-RELATED"/>
    <property type="match status" value="1"/>
</dbReference>
<keyword evidence="2" id="KW-0805">Transcription regulation</keyword>
<dbReference type="EMBL" id="LAZR01000362">
    <property type="protein sequence ID" value="KKN72451.1"/>
    <property type="molecule type" value="Genomic_DNA"/>
</dbReference>
<dbReference type="GO" id="GO:0003677">
    <property type="term" value="F:DNA binding"/>
    <property type="evidence" value="ECO:0007669"/>
    <property type="project" value="UniProtKB-KW"/>
</dbReference>
<dbReference type="Pfam" id="PF00126">
    <property type="entry name" value="HTH_1"/>
    <property type="match status" value="1"/>
</dbReference>
<comment type="similarity">
    <text evidence="1">Belongs to the LysR transcriptional regulatory family.</text>
</comment>
<dbReference type="InterPro" id="IPR037402">
    <property type="entry name" value="YidZ_PBP2"/>
</dbReference>
<dbReference type="Gene3D" id="3.40.190.10">
    <property type="entry name" value="Periplasmic binding protein-like II"/>
    <property type="match status" value="2"/>
</dbReference>
<dbReference type="InterPro" id="IPR000847">
    <property type="entry name" value="LysR_HTH_N"/>
</dbReference>
<dbReference type="GO" id="GO:0003700">
    <property type="term" value="F:DNA-binding transcription factor activity"/>
    <property type="evidence" value="ECO:0007669"/>
    <property type="project" value="InterPro"/>
</dbReference>
<accession>A0A0F9VG13</accession>
<keyword evidence="3" id="KW-0238">DNA-binding</keyword>
<dbReference type="PANTHER" id="PTHR30118:SF15">
    <property type="entry name" value="TRANSCRIPTIONAL REGULATORY PROTEIN"/>
    <property type="match status" value="1"/>
</dbReference>
<dbReference type="InterPro" id="IPR036388">
    <property type="entry name" value="WH-like_DNA-bd_sf"/>
</dbReference>
<gene>
    <name evidence="6" type="ORF">LCGC14_0410620</name>
</gene>
<dbReference type="PROSITE" id="PS50931">
    <property type="entry name" value="HTH_LYSR"/>
    <property type="match status" value="1"/>
</dbReference>
<dbReference type="Pfam" id="PF03466">
    <property type="entry name" value="LysR_substrate"/>
    <property type="match status" value="1"/>
</dbReference>
<sequence length="315" mass="35273">MNEVHMKGDLNLFRVLLVVAETGSTTEASERLNLSQSAVSHSLKRLRTMLGDPLFVKHGRHLVMTAHARSILPQVKAALASLSSTALRAEFFDPTRSNMIFQCGFRDAMEFLVIPELMGRLRDEGWQVTFKSQRVVAEDIEHRILTGALDIAVDIEHPVSGQLASREISREKLCVMVGPKHPCFAGGSLSLQQFVDSEHVLVTLTSRERAFVDQHLVGIGNQRRIALHCEHYHAAAQAVAQTDLILTMPYSYAYSLARLNGNRLLPVPFYCSPVPVRIYWRNSLSEEPYMRWLIGQVESLIGAIRTKGLSSADRK</sequence>
<dbReference type="InterPro" id="IPR036390">
    <property type="entry name" value="WH_DNA-bd_sf"/>
</dbReference>
<evidence type="ECO:0000256" key="2">
    <source>
        <dbReference type="ARBA" id="ARBA00023015"/>
    </source>
</evidence>
<keyword evidence="4" id="KW-0804">Transcription</keyword>
<dbReference type="AlphaFoldDB" id="A0A0F9VG13"/>
<dbReference type="SUPFAM" id="SSF53850">
    <property type="entry name" value="Periplasmic binding protein-like II"/>
    <property type="match status" value="1"/>
</dbReference>
<proteinExistence type="inferred from homology"/>
<dbReference type="InterPro" id="IPR050389">
    <property type="entry name" value="LysR-type_TF"/>
</dbReference>
<protein>
    <recommendedName>
        <fullName evidence="5">HTH lysR-type domain-containing protein</fullName>
    </recommendedName>
</protein>
<evidence type="ECO:0000259" key="5">
    <source>
        <dbReference type="PROSITE" id="PS50931"/>
    </source>
</evidence>
<feature type="domain" description="HTH lysR-type" evidence="5">
    <location>
        <begin position="9"/>
        <end position="65"/>
    </location>
</feature>
<name>A0A0F9VG13_9ZZZZ</name>
<organism evidence="6">
    <name type="scientific">marine sediment metagenome</name>
    <dbReference type="NCBI Taxonomy" id="412755"/>
    <lineage>
        <taxon>unclassified sequences</taxon>
        <taxon>metagenomes</taxon>
        <taxon>ecological metagenomes</taxon>
    </lineage>
</organism>
<dbReference type="SUPFAM" id="SSF46785">
    <property type="entry name" value="Winged helix' DNA-binding domain"/>
    <property type="match status" value="1"/>
</dbReference>
<evidence type="ECO:0000256" key="4">
    <source>
        <dbReference type="ARBA" id="ARBA00023163"/>
    </source>
</evidence>
<comment type="caution">
    <text evidence="6">The sequence shown here is derived from an EMBL/GenBank/DDBJ whole genome shotgun (WGS) entry which is preliminary data.</text>
</comment>
<evidence type="ECO:0000256" key="3">
    <source>
        <dbReference type="ARBA" id="ARBA00023125"/>
    </source>
</evidence>
<reference evidence="6" key="1">
    <citation type="journal article" date="2015" name="Nature">
        <title>Complex archaea that bridge the gap between prokaryotes and eukaryotes.</title>
        <authorList>
            <person name="Spang A."/>
            <person name="Saw J.H."/>
            <person name="Jorgensen S.L."/>
            <person name="Zaremba-Niedzwiedzka K."/>
            <person name="Martijn J."/>
            <person name="Lind A.E."/>
            <person name="van Eijk R."/>
            <person name="Schleper C."/>
            <person name="Guy L."/>
            <person name="Ettema T.J."/>
        </authorList>
    </citation>
    <scope>NUCLEOTIDE SEQUENCE</scope>
</reference>
<dbReference type="PRINTS" id="PR00039">
    <property type="entry name" value="HTHLYSR"/>
</dbReference>
<dbReference type="CDD" id="cd08417">
    <property type="entry name" value="PBP2_Nitroaromatics_like"/>
    <property type="match status" value="1"/>
</dbReference>
<dbReference type="InterPro" id="IPR005119">
    <property type="entry name" value="LysR_subst-bd"/>
</dbReference>